<sequence length="338" mass="36314">MIAIVVSAALVASLLFAMPYFSLGALKSDVPVRIFALDPRKYGAGTGDDGEPITMNAVKVDDLKPNSFVWFLDPYGKTMKTLLANSAAGNNKTSITLDSKQMEQFQNRDPYEYYMLIRLPEWLGGGSGYHDGTGNGGNASSNENNNSSSGVATLRAYHSISLSDKCTAKYFPDEGRTRIENPCAGDMYRPWDGFAIAGPAHQGFVGMVPSKGYYPALQMLRLSVDGGGYVVAFRPDNNPRGDGVQGEGRLMSPDELAESNTKMVLAASQYSGFALPFPATMPPDYVLGWIEPNYNSGRPAMSPGLPEAGDVNRLPLQATYISAGGNQATTTIDAFPQK</sequence>
<dbReference type="STRING" id="1459636.NTE_02120"/>
<dbReference type="EMBL" id="CP007174">
    <property type="protein sequence ID" value="AIF84175.1"/>
    <property type="molecule type" value="Genomic_DNA"/>
</dbReference>
<name>A0A075MSQ4_9ARCH</name>
<evidence type="ECO:0000313" key="2">
    <source>
        <dbReference type="Proteomes" id="UP000028194"/>
    </source>
</evidence>
<dbReference type="KEGG" id="nev:NTE_02120"/>
<gene>
    <name evidence="1" type="ORF">NTE_02120</name>
</gene>
<reference evidence="1 2" key="1">
    <citation type="journal article" date="2014" name="PLoS ONE">
        <title>Genome Sequence of Candidatus Nitrososphaera evergladensis from Group I.1b Enriched from Everglades Soil Reveals Novel Genomic Features of the Ammonia-Oxidizing Archaea.</title>
        <authorList>
            <person name="Zhalnina K.V."/>
            <person name="Dias R."/>
            <person name="Leonard M.T."/>
            <person name="Dorr de Quadros P."/>
            <person name="Camargo F.A."/>
            <person name="Drew J.C."/>
            <person name="Farmerie W.G."/>
            <person name="Daroub S.H."/>
            <person name="Triplett E.W."/>
        </authorList>
    </citation>
    <scope>NUCLEOTIDE SEQUENCE [LARGE SCALE GENOMIC DNA]</scope>
    <source>
        <strain evidence="1 2">SR1</strain>
    </source>
</reference>
<dbReference type="eggNOG" id="arCOG01720">
    <property type="taxonomic scope" value="Archaea"/>
</dbReference>
<dbReference type="AlphaFoldDB" id="A0A075MSQ4"/>
<organism evidence="1 2">
    <name type="scientific">Candidatus Nitrososphaera evergladensis SR1</name>
    <dbReference type="NCBI Taxonomy" id="1459636"/>
    <lineage>
        <taxon>Archaea</taxon>
        <taxon>Nitrososphaerota</taxon>
        <taxon>Nitrososphaeria</taxon>
        <taxon>Nitrososphaerales</taxon>
        <taxon>Nitrososphaeraceae</taxon>
        <taxon>Nitrososphaera</taxon>
    </lineage>
</organism>
<dbReference type="HOGENOM" id="CLU_820404_0_0_2"/>
<evidence type="ECO:0000313" key="1">
    <source>
        <dbReference type="EMBL" id="AIF84175.1"/>
    </source>
</evidence>
<dbReference type="Proteomes" id="UP000028194">
    <property type="component" value="Chromosome"/>
</dbReference>
<keyword evidence="2" id="KW-1185">Reference proteome</keyword>
<accession>A0A075MSQ4</accession>
<protein>
    <submittedName>
        <fullName evidence="1">Uncharacterized protein</fullName>
    </submittedName>
</protein>
<proteinExistence type="predicted"/>